<name>A0A9P0AJB7_BEMTA</name>
<keyword evidence="10" id="KW-1185">Reference proteome</keyword>
<proteinExistence type="inferred from homology"/>
<keyword evidence="6 7" id="KW-0472">Membrane</keyword>
<gene>
    <name evidence="9" type="ORF">BEMITA_LOCUS12606</name>
</gene>
<comment type="similarity">
    <text evidence="2">Belongs to the glycosyltransferase 32 family.</text>
</comment>
<evidence type="ECO:0000256" key="2">
    <source>
        <dbReference type="ARBA" id="ARBA00009003"/>
    </source>
</evidence>
<sequence length="362" mass="41784">MHAFQTSQKHVISNFLGSKLRHKKIICILFLFLFILFCTWDQLIFSLYVYKVPTGLNCYKDQQKDLAVLTVPDYKVPPNSIFFVETSCRHDEGIDISKRQACAYESAAKVHPDSEILVLFPSPISLGTQSTLVTELLKYPNIKLVHIDMEKYFSDTPLEDFYKQGKLEKSYWPKSHASDALRYLTLWRYGGTYLDSDIVMIRPINTMENFAGAESKTDIAAGFLNFNISGVNGRQLADEMIHEIKNNFRGWDWGYNGPGVVSRVLRRICNEENVLRMTPEKCKGFTVFPPSAFYPISWRNWRMYFNEHVSQMFLDQLGESFGIHVWNMHSSKTPVKVGSRMPYSVFASKFCPRVYSVVGDYL</sequence>
<dbReference type="AlphaFoldDB" id="A0A9P0AJB7"/>
<dbReference type="KEGG" id="btab:109034972"/>
<evidence type="ECO:0000256" key="7">
    <source>
        <dbReference type="SAM" id="Phobius"/>
    </source>
</evidence>
<dbReference type="EMBL" id="OU963869">
    <property type="protein sequence ID" value="CAH0394287.1"/>
    <property type="molecule type" value="Genomic_DNA"/>
</dbReference>
<dbReference type="PANTHER" id="PTHR12042:SF21">
    <property type="entry name" value="ALPHA1,4-GALACTOSYLTRANSFERASE 1-RELATED"/>
    <property type="match status" value="1"/>
</dbReference>
<keyword evidence="7" id="KW-0812">Transmembrane</keyword>
<evidence type="ECO:0000256" key="3">
    <source>
        <dbReference type="ARBA" id="ARBA00022676"/>
    </source>
</evidence>
<dbReference type="GO" id="GO:0000139">
    <property type="term" value="C:Golgi membrane"/>
    <property type="evidence" value="ECO:0007669"/>
    <property type="project" value="UniProtKB-SubCell"/>
</dbReference>
<dbReference type="Gene3D" id="3.90.550.20">
    <property type="match status" value="1"/>
</dbReference>
<dbReference type="Pfam" id="PF04488">
    <property type="entry name" value="Gly_transf_sug"/>
    <property type="match status" value="1"/>
</dbReference>
<evidence type="ECO:0000256" key="6">
    <source>
        <dbReference type="ARBA" id="ARBA00023136"/>
    </source>
</evidence>
<dbReference type="InterPro" id="IPR007577">
    <property type="entry name" value="GlycoTrfase_DXD_sugar-bd_CS"/>
</dbReference>
<keyword evidence="5" id="KW-0333">Golgi apparatus</keyword>
<dbReference type="Proteomes" id="UP001152759">
    <property type="component" value="Chromosome 8"/>
</dbReference>
<keyword evidence="7" id="KW-1133">Transmembrane helix</keyword>
<reference evidence="9" key="1">
    <citation type="submission" date="2021-12" db="EMBL/GenBank/DDBJ databases">
        <authorList>
            <person name="King R."/>
        </authorList>
    </citation>
    <scope>NUCLEOTIDE SEQUENCE</scope>
</reference>
<dbReference type="Pfam" id="PF04572">
    <property type="entry name" value="Gb3_synth"/>
    <property type="match status" value="1"/>
</dbReference>
<evidence type="ECO:0000259" key="8">
    <source>
        <dbReference type="Pfam" id="PF04572"/>
    </source>
</evidence>
<evidence type="ECO:0000256" key="5">
    <source>
        <dbReference type="ARBA" id="ARBA00023034"/>
    </source>
</evidence>
<dbReference type="InterPro" id="IPR051981">
    <property type="entry name" value="Glycosyltransf_32"/>
</dbReference>
<protein>
    <recommendedName>
        <fullName evidence="8">Alpha 1,4-glycosyltransferase domain-containing protein</fullName>
    </recommendedName>
</protein>
<evidence type="ECO:0000256" key="4">
    <source>
        <dbReference type="ARBA" id="ARBA00022679"/>
    </source>
</evidence>
<evidence type="ECO:0000256" key="1">
    <source>
        <dbReference type="ARBA" id="ARBA00004323"/>
    </source>
</evidence>
<dbReference type="PANTHER" id="PTHR12042">
    <property type="entry name" value="LACTOSYLCERAMIDE 4-ALPHA-GALACTOSYLTRANSFERASE ALPHA- 1,4-GALACTOSYLTRANSFERASE"/>
    <property type="match status" value="1"/>
</dbReference>
<dbReference type="InterPro" id="IPR029044">
    <property type="entry name" value="Nucleotide-diphossugar_trans"/>
</dbReference>
<accession>A0A9P0AJB7</accession>
<evidence type="ECO:0000313" key="9">
    <source>
        <dbReference type="EMBL" id="CAH0394287.1"/>
    </source>
</evidence>
<feature type="transmembrane region" description="Helical" evidence="7">
    <location>
        <begin position="25"/>
        <end position="50"/>
    </location>
</feature>
<dbReference type="GO" id="GO:0006688">
    <property type="term" value="P:glycosphingolipid biosynthetic process"/>
    <property type="evidence" value="ECO:0007669"/>
    <property type="project" value="TreeGrafter"/>
</dbReference>
<dbReference type="SUPFAM" id="SSF53448">
    <property type="entry name" value="Nucleotide-diphospho-sugar transferases"/>
    <property type="match status" value="1"/>
</dbReference>
<keyword evidence="3" id="KW-0328">Glycosyltransferase</keyword>
<evidence type="ECO:0000313" key="10">
    <source>
        <dbReference type="Proteomes" id="UP001152759"/>
    </source>
</evidence>
<dbReference type="OrthoDB" id="409543at2759"/>
<dbReference type="GO" id="GO:0035248">
    <property type="term" value="F:alpha-1,4-N-acetylgalactosaminyltransferase activity"/>
    <property type="evidence" value="ECO:0007669"/>
    <property type="project" value="TreeGrafter"/>
</dbReference>
<feature type="domain" description="Alpha 1,4-glycosyltransferase" evidence="8">
    <location>
        <begin position="233"/>
        <end position="357"/>
    </location>
</feature>
<comment type="subcellular location">
    <subcellularLocation>
        <location evidence="1">Golgi apparatus membrane</location>
        <topology evidence="1">Single-pass type II membrane protein</topology>
    </subcellularLocation>
</comment>
<organism evidence="9 10">
    <name type="scientific">Bemisia tabaci</name>
    <name type="common">Sweetpotato whitefly</name>
    <name type="synonym">Aleurodes tabaci</name>
    <dbReference type="NCBI Taxonomy" id="7038"/>
    <lineage>
        <taxon>Eukaryota</taxon>
        <taxon>Metazoa</taxon>
        <taxon>Ecdysozoa</taxon>
        <taxon>Arthropoda</taxon>
        <taxon>Hexapoda</taxon>
        <taxon>Insecta</taxon>
        <taxon>Pterygota</taxon>
        <taxon>Neoptera</taxon>
        <taxon>Paraneoptera</taxon>
        <taxon>Hemiptera</taxon>
        <taxon>Sternorrhyncha</taxon>
        <taxon>Aleyrodoidea</taxon>
        <taxon>Aleyrodidae</taxon>
        <taxon>Aleyrodinae</taxon>
        <taxon>Bemisia</taxon>
    </lineage>
</organism>
<dbReference type="InterPro" id="IPR007652">
    <property type="entry name" value="A1-4-GlycosylTfrase_dom"/>
</dbReference>
<keyword evidence="4" id="KW-0808">Transferase</keyword>